<dbReference type="CDD" id="cd18610">
    <property type="entry name" value="GH130_BT3780-like"/>
    <property type="match status" value="1"/>
</dbReference>
<dbReference type="SUPFAM" id="SSF75005">
    <property type="entry name" value="Arabinanase/levansucrase/invertase"/>
    <property type="match status" value="1"/>
</dbReference>
<comment type="caution">
    <text evidence="4">The sequence shown here is derived from an EMBL/GenBank/DDBJ whole genome shotgun (WGS) entry which is preliminary data.</text>
</comment>
<dbReference type="PANTHER" id="PTHR34106:SF5">
    <property type="entry name" value="GLYCOSIDASE"/>
    <property type="match status" value="1"/>
</dbReference>
<dbReference type="InterPro" id="IPR007184">
    <property type="entry name" value="Mannoside_phosphorylase"/>
</dbReference>
<comment type="similarity">
    <text evidence="3">Belongs to the glycosyl hydrolase 130 family.</text>
</comment>
<dbReference type="PANTHER" id="PTHR34106">
    <property type="entry name" value="GLYCOSIDASE"/>
    <property type="match status" value="1"/>
</dbReference>
<evidence type="ECO:0000256" key="1">
    <source>
        <dbReference type="ARBA" id="ARBA00022676"/>
    </source>
</evidence>
<dbReference type="InterPro" id="IPR023296">
    <property type="entry name" value="Glyco_hydro_beta-prop_sf"/>
</dbReference>
<dbReference type="EMBL" id="JADIMI010000021">
    <property type="protein sequence ID" value="MBO8451742.1"/>
    <property type="molecule type" value="Genomic_DNA"/>
</dbReference>
<name>A0A9D9HIN3_9BACT</name>
<evidence type="ECO:0000256" key="3">
    <source>
        <dbReference type="ARBA" id="ARBA00024356"/>
    </source>
</evidence>
<evidence type="ECO:0000313" key="5">
    <source>
        <dbReference type="Proteomes" id="UP000823661"/>
    </source>
</evidence>
<dbReference type="Proteomes" id="UP000823661">
    <property type="component" value="Unassembled WGS sequence"/>
</dbReference>
<keyword evidence="2" id="KW-0808">Transferase</keyword>
<gene>
    <name evidence="4" type="ORF">IAC06_02505</name>
</gene>
<evidence type="ECO:0008006" key="6">
    <source>
        <dbReference type="Google" id="ProtNLM"/>
    </source>
</evidence>
<dbReference type="GO" id="GO:0016757">
    <property type="term" value="F:glycosyltransferase activity"/>
    <property type="evidence" value="ECO:0007669"/>
    <property type="project" value="UniProtKB-KW"/>
</dbReference>
<dbReference type="AlphaFoldDB" id="A0A9D9HIN3"/>
<reference evidence="4" key="1">
    <citation type="submission" date="2020-10" db="EMBL/GenBank/DDBJ databases">
        <authorList>
            <person name="Gilroy R."/>
        </authorList>
    </citation>
    <scope>NUCLEOTIDE SEQUENCE</scope>
    <source>
        <strain evidence="4">B1-20833</strain>
    </source>
</reference>
<sequence>MTADGGTRRQWLRALEGNDIDDSFPDWAWTGFQRPEGANPIISPDSTTRFRCPVQNTLVPWEGNDTFNPGSAVHKGRIVVLYRAEDNYGEGIGKRTSRLGYASSKDGIHFKRSKKPVFYPDNDDQKKHEWPGGCEDPRIAVTEDGLYVMFYTQWNRKTARLAVATSRNLKDWDKHGPAFEEAYDGRFYDMFCKSASIITEIKDGQQVIAMIDGKYWMYWGERFVNVATSENLVDWTPMLDEKGELLKIVRPRKGYFDSDLTECGPPAVITDKGILLLYNGKNSGGKGRDRRYTANSYCAGQLLFDRNDPTKLIGRLDEPFFVPEASFEKSGQYPAGTVFIEGLVYYKGKWFLYYGCADSRVSVAIR</sequence>
<proteinExistence type="inferred from homology"/>
<keyword evidence="1" id="KW-0328">Glycosyltransferase</keyword>
<dbReference type="Pfam" id="PF04041">
    <property type="entry name" value="Glyco_hydro_130"/>
    <property type="match status" value="1"/>
</dbReference>
<evidence type="ECO:0000256" key="2">
    <source>
        <dbReference type="ARBA" id="ARBA00022679"/>
    </source>
</evidence>
<dbReference type="Gene3D" id="2.115.10.20">
    <property type="entry name" value="Glycosyl hydrolase domain, family 43"/>
    <property type="match status" value="1"/>
</dbReference>
<accession>A0A9D9HIN3</accession>
<organism evidence="4 5">
    <name type="scientific">Candidatus Cryptobacteroides intestinavium</name>
    <dbReference type="NCBI Taxonomy" id="2840766"/>
    <lineage>
        <taxon>Bacteria</taxon>
        <taxon>Pseudomonadati</taxon>
        <taxon>Bacteroidota</taxon>
        <taxon>Bacteroidia</taxon>
        <taxon>Bacteroidales</taxon>
        <taxon>Candidatus Cryptobacteroides</taxon>
    </lineage>
</organism>
<protein>
    <recommendedName>
        <fullName evidence="6">Glycosidase</fullName>
    </recommendedName>
</protein>
<reference evidence="4" key="2">
    <citation type="journal article" date="2021" name="PeerJ">
        <title>Extensive microbial diversity within the chicken gut microbiome revealed by metagenomics and culture.</title>
        <authorList>
            <person name="Gilroy R."/>
            <person name="Ravi A."/>
            <person name="Getino M."/>
            <person name="Pursley I."/>
            <person name="Horton D.L."/>
            <person name="Alikhan N.F."/>
            <person name="Baker D."/>
            <person name="Gharbi K."/>
            <person name="Hall N."/>
            <person name="Watson M."/>
            <person name="Adriaenssens E.M."/>
            <person name="Foster-Nyarko E."/>
            <person name="Jarju S."/>
            <person name="Secka A."/>
            <person name="Antonio M."/>
            <person name="Oren A."/>
            <person name="Chaudhuri R.R."/>
            <person name="La Ragione R."/>
            <person name="Hildebrand F."/>
            <person name="Pallen M.J."/>
        </authorList>
    </citation>
    <scope>NUCLEOTIDE SEQUENCE</scope>
    <source>
        <strain evidence="4">B1-20833</strain>
    </source>
</reference>
<dbReference type="PIRSF" id="PIRSF016202">
    <property type="entry name" value="PH1107"/>
    <property type="match status" value="1"/>
</dbReference>
<evidence type="ECO:0000313" key="4">
    <source>
        <dbReference type="EMBL" id="MBO8451742.1"/>
    </source>
</evidence>